<feature type="signal peptide" evidence="1">
    <location>
        <begin position="1"/>
        <end position="23"/>
    </location>
</feature>
<name>A0A151MHV2_ALLMI</name>
<evidence type="ECO:0000313" key="3">
    <source>
        <dbReference type="Proteomes" id="UP000050525"/>
    </source>
</evidence>
<proteinExistence type="predicted"/>
<gene>
    <name evidence="2" type="ORF">Y1Q_0004644</name>
</gene>
<keyword evidence="3" id="KW-1185">Reference proteome</keyword>
<evidence type="ECO:0000256" key="1">
    <source>
        <dbReference type="SAM" id="SignalP"/>
    </source>
</evidence>
<dbReference type="Proteomes" id="UP000050525">
    <property type="component" value="Unassembled WGS sequence"/>
</dbReference>
<dbReference type="AlphaFoldDB" id="A0A151MHV2"/>
<sequence length="79" mass="9079">MAIRHIWSTFMQLSLSFVNIDWGWHMLPFAGAGSITEKQVLPIPTCVFTFQPGLLQGSKMCKRSSWRADLERQLQIVLK</sequence>
<feature type="chain" id="PRO_5007585198" evidence="1">
    <location>
        <begin position="24"/>
        <end position="79"/>
    </location>
</feature>
<evidence type="ECO:0000313" key="2">
    <source>
        <dbReference type="EMBL" id="KYO24063.1"/>
    </source>
</evidence>
<reference evidence="2 3" key="1">
    <citation type="journal article" date="2012" name="Genome Biol.">
        <title>Sequencing three crocodilian genomes to illuminate the evolution of archosaurs and amniotes.</title>
        <authorList>
            <person name="St John J.A."/>
            <person name="Braun E.L."/>
            <person name="Isberg S.R."/>
            <person name="Miles L.G."/>
            <person name="Chong A.Y."/>
            <person name="Gongora J."/>
            <person name="Dalzell P."/>
            <person name="Moran C."/>
            <person name="Bed'hom B."/>
            <person name="Abzhanov A."/>
            <person name="Burgess S.C."/>
            <person name="Cooksey A.M."/>
            <person name="Castoe T.A."/>
            <person name="Crawford N.G."/>
            <person name="Densmore L.D."/>
            <person name="Drew J.C."/>
            <person name="Edwards S.V."/>
            <person name="Faircloth B.C."/>
            <person name="Fujita M.K."/>
            <person name="Greenwold M.J."/>
            <person name="Hoffmann F.G."/>
            <person name="Howard J.M."/>
            <person name="Iguchi T."/>
            <person name="Janes D.E."/>
            <person name="Khan S.Y."/>
            <person name="Kohno S."/>
            <person name="de Koning A.J."/>
            <person name="Lance S.L."/>
            <person name="McCarthy F.M."/>
            <person name="McCormack J.E."/>
            <person name="Merchant M.E."/>
            <person name="Peterson D.G."/>
            <person name="Pollock D.D."/>
            <person name="Pourmand N."/>
            <person name="Raney B.J."/>
            <person name="Roessler K.A."/>
            <person name="Sanford J.R."/>
            <person name="Sawyer R.H."/>
            <person name="Schmidt C.J."/>
            <person name="Triplett E.W."/>
            <person name="Tuberville T.D."/>
            <person name="Venegas-Anaya M."/>
            <person name="Howard J.T."/>
            <person name="Jarvis E.D."/>
            <person name="Guillette L.J.Jr."/>
            <person name="Glenn T.C."/>
            <person name="Green R.E."/>
            <person name="Ray D.A."/>
        </authorList>
    </citation>
    <scope>NUCLEOTIDE SEQUENCE [LARGE SCALE GENOMIC DNA]</scope>
    <source>
        <strain evidence="2">KSC_2009_1</strain>
    </source>
</reference>
<keyword evidence="1" id="KW-0732">Signal</keyword>
<comment type="caution">
    <text evidence="2">The sequence shown here is derived from an EMBL/GenBank/DDBJ whole genome shotgun (WGS) entry which is preliminary data.</text>
</comment>
<accession>A0A151MHV2</accession>
<protein>
    <submittedName>
        <fullName evidence="2">Uncharacterized protein</fullName>
    </submittedName>
</protein>
<organism evidence="2 3">
    <name type="scientific">Alligator mississippiensis</name>
    <name type="common">American alligator</name>
    <dbReference type="NCBI Taxonomy" id="8496"/>
    <lineage>
        <taxon>Eukaryota</taxon>
        <taxon>Metazoa</taxon>
        <taxon>Chordata</taxon>
        <taxon>Craniata</taxon>
        <taxon>Vertebrata</taxon>
        <taxon>Euteleostomi</taxon>
        <taxon>Archelosauria</taxon>
        <taxon>Archosauria</taxon>
        <taxon>Crocodylia</taxon>
        <taxon>Alligatoridae</taxon>
        <taxon>Alligatorinae</taxon>
        <taxon>Alligator</taxon>
    </lineage>
</organism>
<dbReference type="EMBL" id="AKHW03006155">
    <property type="protein sequence ID" value="KYO24063.1"/>
    <property type="molecule type" value="Genomic_DNA"/>
</dbReference>